<organism evidence="1 2">
    <name type="scientific">Vitis vinifera</name>
    <name type="common">Grape</name>
    <dbReference type="NCBI Taxonomy" id="29760"/>
    <lineage>
        <taxon>Eukaryota</taxon>
        <taxon>Viridiplantae</taxon>
        <taxon>Streptophyta</taxon>
        <taxon>Embryophyta</taxon>
        <taxon>Tracheophyta</taxon>
        <taxon>Spermatophyta</taxon>
        <taxon>Magnoliopsida</taxon>
        <taxon>eudicotyledons</taxon>
        <taxon>Gunneridae</taxon>
        <taxon>Pentapetalae</taxon>
        <taxon>rosids</taxon>
        <taxon>Vitales</taxon>
        <taxon>Vitaceae</taxon>
        <taxon>Viteae</taxon>
        <taxon>Vitis</taxon>
    </lineage>
</organism>
<comment type="caution">
    <text evidence="1">The sequence shown here is derived from an EMBL/GenBank/DDBJ whole genome shotgun (WGS) entry which is preliminary data.</text>
</comment>
<dbReference type="SUPFAM" id="SSF56219">
    <property type="entry name" value="DNase I-like"/>
    <property type="match status" value="1"/>
</dbReference>
<dbReference type="Proteomes" id="UP000288805">
    <property type="component" value="Unassembled WGS sequence"/>
</dbReference>
<protein>
    <submittedName>
        <fullName evidence="1">Uncharacterized protein</fullName>
    </submittedName>
</protein>
<dbReference type="PANTHER" id="PTHR46890:SF50">
    <property type="entry name" value="RNA-DIRECTED DNA POLYMERASE, EUKARYOTA, REVERSE TRANSCRIPTASE ZINC-BINDING DOMAIN PROTEIN-RELATED"/>
    <property type="match status" value="1"/>
</dbReference>
<reference evidence="1 2" key="1">
    <citation type="journal article" date="2018" name="PLoS Genet.">
        <title>Population sequencing reveals clonal diversity and ancestral inbreeding in the grapevine cultivar Chardonnay.</title>
        <authorList>
            <person name="Roach M.J."/>
            <person name="Johnson D.L."/>
            <person name="Bohlmann J."/>
            <person name="van Vuuren H.J."/>
            <person name="Jones S.J."/>
            <person name="Pretorius I.S."/>
            <person name="Schmidt S.A."/>
            <person name="Borneman A.R."/>
        </authorList>
    </citation>
    <scope>NUCLEOTIDE SEQUENCE [LARGE SCALE GENOMIC DNA]</scope>
    <source>
        <strain evidence="2">cv. Chardonnay</strain>
        <tissue evidence="1">Leaf</tissue>
    </source>
</reference>
<proteinExistence type="predicted"/>
<dbReference type="InterPro" id="IPR052343">
    <property type="entry name" value="Retrotransposon-Effector_Assoc"/>
</dbReference>
<dbReference type="AlphaFoldDB" id="A0A438IWN1"/>
<evidence type="ECO:0000313" key="2">
    <source>
        <dbReference type="Proteomes" id="UP000288805"/>
    </source>
</evidence>
<accession>A0A438IWN1</accession>
<evidence type="ECO:0000313" key="1">
    <source>
        <dbReference type="EMBL" id="RVX01036.1"/>
    </source>
</evidence>
<dbReference type="PANTHER" id="PTHR46890">
    <property type="entry name" value="NON-LTR RETROLELEMENT REVERSE TRANSCRIPTASE-LIKE PROTEIN-RELATED"/>
    <property type="match status" value="1"/>
</dbReference>
<sequence length="762" mass="87104">MATREITKRRSGGNGKEIVLGWSRRFLKLRWRREECVKNGKEDKWEKGWKKKGRSYSMVREANKGLKRKLGLAWLEEGQVLLEFEFVEEARRVLTFGKRSVGGIQIVPDERLGATEAHALTREWNSRVTQGSRHCHEQLTGRKDRSRMKISVDGTGRVLTVGRIQFGSTIQSSVGGAEVGSSLIGLTEDTLGLSHGPTEFQLNKGPLGKSLTQPKSYGEVNIELEFLSMREKEVRREQQVDFHYSLTDSTLAEEVSRNVENRVVWVFTSVYGQFTRVERECLWEEIGAIRGIWEGPWCLGGDFNIILSQSERSNLVGWSSEGYPGRPRITFQFYLRGGIEVRGSAGFRLTAKLKELKQKLKVWNREVFGNLECNKDAALQQVEYWDRVKGERSLTVEELACKKEAKEGYTKWKGGVEDLGDFRPISLLGGHYKLLAKVLANRLKKVIGKVVFPYQNVFVKRRQILDASLTANEVINAWNKMGEKWIISKYLVMVNEVLVGFFSSLKGLRQGDPISSYLFVMGMEVLSVLIRRVVEGGFISRLRINLAKNEIILIGEMEEVDEMAVELGCKVGQLPAIYLGLPLGAPNKAVSGWDGVEEKVRRRLAIWKKQYISKGENLEKKVHLVKWEVVCEDKEKGGLGMRKLTLLNKVLLGKWILRFACDKEALWKQVFLAKYGQEDFGWRTKKVVGVFGVGVWKEILKEAGWYWENLAFKVGKDNKIRFWTDLWCGDIALSQRFSHLFNLAAHRNATIEEMWDQNFGEE</sequence>
<gene>
    <name evidence="1" type="ORF">CK203_022884</name>
</gene>
<dbReference type="InterPro" id="IPR036691">
    <property type="entry name" value="Endo/exonu/phosph_ase_sf"/>
</dbReference>
<dbReference type="EMBL" id="QGNW01000078">
    <property type="protein sequence ID" value="RVX01036.1"/>
    <property type="molecule type" value="Genomic_DNA"/>
</dbReference>
<name>A0A438IWN1_VITVI</name>